<dbReference type="InterPro" id="IPR011006">
    <property type="entry name" value="CheY-like_superfamily"/>
</dbReference>
<feature type="modified residue" description="4-aspartylphosphate" evidence="3">
    <location>
        <position position="56"/>
    </location>
</feature>
<dbReference type="PROSITE" id="PS50110">
    <property type="entry name" value="RESPONSE_REGULATORY"/>
    <property type="match status" value="1"/>
</dbReference>
<dbReference type="Proteomes" id="UP001168552">
    <property type="component" value="Unassembled WGS sequence"/>
</dbReference>
<dbReference type="PROSITE" id="PS50043">
    <property type="entry name" value="HTH_LUXR_2"/>
    <property type="match status" value="1"/>
</dbReference>
<dbReference type="EMBL" id="JAUHJS010000007">
    <property type="protein sequence ID" value="MDN4166482.1"/>
    <property type="molecule type" value="Genomic_DNA"/>
</dbReference>
<keyword evidence="7" id="KW-1185">Reference proteome</keyword>
<dbReference type="SUPFAM" id="SSF52172">
    <property type="entry name" value="CheY-like"/>
    <property type="match status" value="1"/>
</dbReference>
<protein>
    <submittedName>
        <fullName evidence="6">Response regulator transcription factor</fullName>
    </submittedName>
</protein>
<name>A0ABT8F7M1_9BACT</name>
<dbReference type="Pfam" id="PF00072">
    <property type="entry name" value="Response_reg"/>
    <property type="match status" value="1"/>
</dbReference>
<organism evidence="6 7">
    <name type="scientific">Shiella aurantiaca</name>
    <dbReference type="NCBI Taxonomy" id="3058365"/>
    <lineage>
        <taxon>Bacteria</taxon>
        <taxon>Pseudomonadati</taxon>
        <taxon>Bacteroidota</taxon>
        <taxon>Cytophagia</taxon>
        <taxon>Cytophagales</taxon>
        <taxon>Shiellaceae</taxon>
        <taxon>Shiella</taxon>
    </lineage>
</organism>
<dbReference type="PRINTS" id="PR00038">
    <property type="entry name" value="HTHLUXR"/>
</dbReference>
<evidence type="ECO:0000256" key="2">
    <source>
        <dbReference type="ARBA" id="ARBA00023125"/>
    </source>
</evidence>
<keyword evidence="1 3" id="KW-0597">Phosphoprotein</keyword>
<reference evidence="6" key="1">
    <citation type="submission" date="2023-06" db="EMBL/GenBank/DDBJ databases">
        <title>Cytophagales bacterium Strain LB-30, isolated from soil.</title>
        <authorList>
            <person name="Liu B."/>
        </authorList>
    </citation>
    <scope>NUCLEOTIDE SEQUENCE</scope>
    <source>
        <strain evidence="6">LB-30</strain>
    </source>
</reference>
<dbReference type="RefSeq" id="WP_320005020.1">
    <property type="nucleotide sequence ID" value="NZ_JAUHJS010000007.1"/>
</dbReference>
<evidence type="ECO:0000256" key="1">
    <source>
        <dbReference type="ARBA" id="ARBA00022553"/>
    </source>
</evidence>
<dbReference type="CDD" id="cd06170">
    <property type="entry name" value="LuxR_C_like"/>
    <property type="match status" value="1"/>
</dbReference>
<evidence type="ECO:0000259" key="5">
    <source>
        <dbReference type="PROSITE" id="PS50110"/>
    </source>
</evidence>
<dbReference type="Gene3D" id="3.40.50.2300">
    <property type="match status" value="1"/>
</dbReference>
<dbReference type="SMART" id="SM00421">
    <property type="entry name" value="HTH_LUXR"/>
    <property type="match status" value="1"/>
</dbReference>
<dbReference type="SMART" id="SM00448">
    <property type="entry name" value="REC"/>
    <property type="match status" value="1"/>
</dbReference>
<gene>
    <name evidence="6" type="ORF">QWY31_13310</name>
</gene>
<dbReference type="InterPro" id="IPR016032">
    <property type="entry name" value="Sig_transdc_resp-reg_C-effctor"/>
</dbReference>
<evidence type="ECO:0000313" key="6">
    <source>
        <dbReference type="EMBL" id="MDN4166482.1"/>
    </source>
</evidence>
<evidence type="ECO:0000313" key="7">
    <source>
        <dbReference type="Proteomes" id="UP001168552"/>
    </source>
</evidence>
<comment type="caution">
    <text evidence="6">The sequence shown here is derived from an EMBL/GenBank/DDBJ whole genome shotgun (WGS) entry which is preliminary data.</text>
</comment>
<dbReference type="PANTHER" id="PTHR43214">
    <property type="entry name" value="TWO-COMPONENT RESPONSE REGULATOR"/>
    <property type="match status" value="1"/>
</dbReference>
<evidence type="ECO:0000259" key="4">
    <source>
        <dbReference type="PROSITE" id="PS50043"/>
    </source>
</evidence>
<feature type="domain" description="HTH luxR-type" evidence="4">
    <location>
        <begin position="148"/>
        <end position="213"/>
    </location>
</feature>
<dbReference type="InterPro" id="IPR058245">
    <property type="entry name" value="NreC/VraR/RcsB-like_REC"/>
</dbReference>
<accession>A0ABT8F7M1</accession>
<sequence length="215" mass="24001">MPLRIAIAEDNSFALKSILEKLSAFPEVLVKIKAPNGRDLLQQLEADALVELVLMDIQMPEMDGIEATAWVRHRYPQIKVIMLTTFDDDEKIFEAIMAGANGYLLKEESAELIVQALHMAVEGGAAMSPGIALKALNLIRNPLHGGAGKLQDFGLTKREMELLEQLKNGRTYEQIAENLIISIGTVRKHIENVYRKLQVNNKMDAIQKASQNRLL</sequence>
<dbReference type="Pfam" id="PF00196">
    <property type="entry name" value="GerE"/>
    <property type="match status" value="1"/>
</dbReference>
<dbReference type="PROSITE" id="PS00622">
    <property type="entry name" value="HTH_LUXR_1"/>
    <property type="match status" value="1"/>
</dbReference>
<feature type="domain" description="Response regulatory" evidence="5">
    <location>
        <begin position="4"/>
        <end position="121"/>
    </location>
</feature>
<dbReference type="CDD" id="cd17535">
    <property type="entry name" value="REC_NarL-like"/>
    <property type="match status" value="1"/>
</dbReference>
<dbReference type="SUPFAM" id="SSF46894">
    <property type="entry name" value="C-terminal effector domain of the bipartite response regulators"/>
    <property type="match status" value="1"/>
</dbReference>
<dbReference type="PANTHER" id="PTHR43214:SF43">
    <property type="entry name" value="TWO-COMPONENT RESPONSE REGULATOR"/>
    <property type="match status" value="1"/>
</dbReference>
<dbReference type="InterPro" id="IPR001789">
    <property type="entry name" value="Sig_transdc_resp-reg_receiver"/>
</dbReference>
<dbReference type="InterPro" id="IPR039420">
    <property type="entry name" value="WalR-like"/>
</dbReference>
<dbReference type="InterPro" id="IPR000792">
    <property type="entry name" value="Tscrpt_reg_LuxR_C"/>
</dbReference>
<evidence type="ECO:0000256" key="3">
    <source>
        <dbReference type="PROSITE-ProRule" id="PRU00169"/>
    </source>
</evidence>
<keyword evidence="2" id="KW-0238">DNA-binding</keyword>
<proteinExistence type="predicted"/>